<dbReference type="InterPro" id="IPR050613">
    <property type="entry name" value="Sec_Metabolite_Reg"/>
</dbReference>
<dbReference type="AlphaFoldDB" id="A0A8H4W5U7"/>
<dbReference type="PANTHER" id="PTHR31001:SF50">
    <property type="entry name" value="ZN(II)2CYS6 TRANSCRIPTION FACTOR (EUROFUNG)"/>
    <property type="match status" value="1"/>
</dbReference>
<dbReference type="EMBL" id="JAAMPI010000314">
    <property type="protein sequence ID" value="KAF4632820.1"/>
    <property type="molecule type" value="Genomic_DNA"/>
</dbReference>
<dbReference type="PANTHER" id="PTHR31001">
    <property type="entry name" value="UNCHARACTERIZED TRANSCRIPTIONAL REGULATORY PROTEIN"/>
    <property type="match status" value="1"/>
</dbReference>
<evidence type="ECO:0000313" key="6">
    <source>
        <dbReference type="EMBL" id="KAF4632820.1"/>
    </source>
</evidence>
<reference evidence="6 7" key="1">
    <citation type="submission" date="2020-03" db="EMBL/GenBank/DDBJ databases">
        <title>Draft Genome Sequence of Cudoniella acicularis.</title>
        <authorList>
            <person name="Buettner E."/>
            <person name="Kellner H."/>
        </authorList>
    </citation>
    <scope>NUCLEOTIDE SEQUENCE [LARGE SCALE GENOMIC DNA]</scope>
    <source>
        <strain evidence="6 7">DSM 108380</strain>
    </source>
</reference>
<dbReference type="InterPro" id="IPR007219">
    <property type="entry name" value="XnlR_reg_dom"/>
</dbReference>
<dbReference type="GO" id="GO:0003677">
    <property type="term" value="F:DNA binding"/>
    <property type="evidence" value="ECO:0007669"/>
    <property type="project" value="InterPro"/>
</dbReference>
<keyword evidence="7" id="KW-1185">Reference proteome</keyword>
<protein>
    <recommendedName>
        <fullName evidence="5">Xylanolytic transcriptional activator regulatory domain-containing protein</fullName>
    </recommendedName>
</protein>
<dbReference type="CDD" id="cd12148">
    <property type="entry name" value="fungal_TF_MHR"/>
    <property type="match status" value="1"/>
</dbReference>
<dbReference type="OrthoDB" id="424974at2759"/>
<evidence type="ECO:0000256" key="4">
    <source>
        <dbReference type="SAM" id="MobiDB-lite"/>
    </source>
</evidence>
<accession>A0A8H4W5U7</accession>
<evidence type="ECO:0000313" key="7">
    <source>
        <dbReference type="Proteomes" id="UP000566819"/>
    </source>
</evidence>
<comment type="subcellular location">
    <subcellularLocation>
        <location evidence="1">Nucleus</location>
    </subcellularLocation>
</comment>
<evidence type="ECO:0000256" key="1">
    <source>
        <dbReference type="ARBA" id="ARBA00004123"/>
    </source>
</evidence>
<dbReference type="Proteomes" id="UP000566819">
    <property type="component" value="Unassembled WGS sequence"/>
</dbReference>
<feature type="region of interest" description="Disordered" evidence="4">
    <location>
        <begin position="426"/>
        <end position="448"/>
    </location>
</feature>
<dbReference type="SMART" id="SM00906">
    <property type="entry name" value="Fungal_trans"/>
    <property type="match status" value="1"/>
</dbReference>
<evidence type="ECO:0000256" key="3">
    <source>
        <dbReference type="ARBA" id="ARBA00023242"/>
    </source>
</evidence>
<feature type="region of interest" description="Disordered" evidence="4">
    <location>
        <begin position="198"/>
        <end position="217"/>
    </location>
</feature>
<gene>
    <name evidence="6" type="ORF">G7Y89_g5305</name>
</gene>
<comment type="caution">
    <text evidence="6">The sequence shown here is derived from an EMBL/GenBank/DDBJ whole genome shotgun (WGS) entry which is preliminary data.</text>
</comment>
<dbReference type="GO" id="GO:0005634">
    <property type="term" value="C:nucleus"/>
    <property type="evidence" value="ECO:0007669"/>
    <property type="project" value="UniProtKB-SubCell"/>
</dbReference>
<keyword evidence="2" id="KW-0479">Metal-binding</keyword>
<evidence type="ECO:0000256" key="2">
    <source>
        <dbReference type="ARBA" id="ARBA00022723"/>
    </source>
</evidence>
<dbReference type="Pfam" id="PF04082">
    <property type="entry name" value="Fungal_trans"/>
    <property type="match status" value="1"/>
</dbReference>
<feature type="domain" description="Xylanolytic transcriptional activator regulatory" evidence="5">
    <location>
        <begin position="672"/>
        <end position="744"/>
    </location>
</feature>
<sequence length="1057" mass="118825">MSTKTTTTHPPLGKGTSYDRNQRVLGHDNITEDRHGSRVWDAIVSDSCRHNSLNHIESGVHVQRENLPFSLDENQRNSYGTVDDTMAEHCRVDSFNPVGCRSPGTSGSLPNNLSSNDGVGFGMSNAAIPEFRDNSFVNSDTRSPTTWGNLHYNRYNKSYLDLLRTEPETLDFQSFTSNACAKPQDINLEDILNDVDTRMTPASSDSKRSDSSDAPTISQLAEGVRPELTSNPCTCLQQHAEFLSNPKLSEKLASNGPEDGVLFLGKTLFLVEKGMKAWQSLITCTTCRSNGDQEVMLLTFMSIRTIVRYLQRTLPCYAATQPSGSNTSIPQSPLKESSVLVGPFEVTGNSTPRRKSLFEETANRTARIDDYQESSSKMKSRKCTYTLRRTQKSQKLQKVLTVQPLAPAEKGIDHVAPYRMEELGATARSVSSKEGSPPLIDHEDDDDEDFLIPREIRDPSFQSRVDGPYPNKGRLFVAQGKSRYIDGCKAEQVANFEKVFSNEPSLGDEEGRLPLSSPKSECGVASPNDILDGGFIFGQSNRKRNLRIYYPSTEIVRLLWQYYVENVDILVKILHKPTVEALIMSCLEDPKKIDASTEALLFAIYFSTVTTMSTEECLALHGEERRKVLPRYRYALEQALAQAGLLTTQEVVILQAVILLIVCSPRKDPRSTWMLSGTALRVAQAMGMHRDSAYFSLSTVDIEVRRRVWWTLCLIDNRISEDCGLESNVPMTMDTKLPLHINDSDIAAENIEALIPNTGFTEMTASLIKIEMAETVLKFKLSQYGKCPLSVEETETLIRELTGRYESTYLKCLDTSLHLHRLVYLGTRLIIAKLWRILYDPLQRNDPAVLDGEEIKERLLLYNTEVVEITHQLPDKSSKFGWFFLCKYTRWHAMAYLLIELCSHTEGPGVDRAWAALNAVFGGSGDENKSTRTDGVQEIEKSMLWQPLQKLLKRACHVREQAALKAQSEESINALTHDSGYDSYDTNSIPTEDIIQTWDEKSSGDPFLGSMPDLGSEMNWEKWDDLVYAKSFQANLLQEQVDMNYGGNDPTLTLSWW</sequence>
<keyword evidence="3" id="KW-0539">Nucleus</keyword>
<dbReference type="GO" id="GO:0008270">
    <property type="term" value="F:zinc ion binding"/>
    <property type="evidence" value="ECO:0007669"/>
    <property type="project" value="InterPro"/>
</dbReference>
<name>A0A8H4W5U7_9HELO</name>
<evidence type="ECO:0000259" key="5">
    <source>
        <dbReference type="SMART" id="SM00906"/>
    </source>
</evidence>
<feature type="region of interest" description="Disordered" evidence="4">
    <location>
        <begin position="1"/>
        <end position="23"/>
    </location>
</feature>
<proteinExistence type="predicted"/>
<organism evidence="6 7">
    <name type="scientific">Cudoniella acicularis</name>
    <dbReference type="NCBI Taxonomy" id="354080"/>
    <lineage>
        <taxon>Eukaryota</taxon>
        <taxon>Fungi</taxon>
        <taxon>Dikarya</taxon>
        <taxon>Ascomycota</taxon>
        <taxon>Pezizomycotina</taxon>
        <taxon>Leotiomycetes</taxon>
        <taxon>Helotiales</taxon>
        <taxon>Tricladiaceae</taxon>
        <taxon>Cudoniella</taxon>
    </lineage>
</organism>
<dbReference type="GO" id="GO:0006351">
    <property type="term" value="P:DNA-templated transcription"/>
    <property type="evidence" value="ECO:0007669"/>
    <property type="project" value="InterPro"/>
</dbReference>